<dbReference type="SUPFAM" id="SSF54506">
    <property type="entry name" value="Diaminopimelate epimerase-like"/>
    <property type="match status" value="1"/>
</dbReference>
<evidence type="ECO:0000313" key="5">
    <source>
        <dbReference type="Proteomes" id="UP000284605"/>
    </source>
</evidence>
<accession>A0A418W9X0</accession>
<sequence>MDEADDDQRKPYSIGHVASVTGVNASTLRSWEQQGLIEPAKSTGGRRTFGDDTIQRIVEINRLRRVYGYSIAGVKRALAEKQTALFSELQAPGAVEVEPLADRIGARVRALRLEAGLSLRQVAEKTGVAASHLSMFERGAAFPSPSRLAAIARLFNHTLADLLGGTSTRGQPIIRRGRGRIIGSFGPGVSVEQLTVSEQMMDCEIWTIRPGAESEGYYSHEGQELIHVLEGAFELALDGEEAEILGAGDSAYFDSTRQHRWRNPGAEPAVVLWVNTDQRRLASLEQKSFTRALNLNLPIGSGIGEQALALDLPEGCETFRVVDTHTAGHPTRILIEPLEGLEGATVREKRDRFIEHHDRLRSLLLHEPRGHAATFGLVPVKSEQADFGAIFVSSYKYLDMCGHGTIGYARVLSALGRLGSATSFSLEVPAGIVQVELGRYGSADNITIENVPSYVGLEELALPEIAPGCTASLAYGGGWYATVDVADFDLSIVPDSVSRLMELGARIKEAVNARLPGLGIGIEAIDSTLFYEERQGARPRQLVILERNKYDRSPCGTGLSARMAELCLKGRLQAGEQYEIENVLGVPFLGEVAADTAVTGRPAIIPRITGRAHLSGFSTLIVEANDPLPQGFLCR</sequence>
<dbReference type="InterPro" id="IPR001387">
    <property type="entry name" value="Cro/C1-type_HTH"/>
</dbReference>
<dbReference type="EMBL" id="QYUK01000011">
    <property type="protein sequence ID" value="RJF86813.1"/>
    <property type="molecule type" value="Genomic_DNA"/>
</dbReference>
<protein>
    <submittedName>
        <fullName evidence="4">MerR family transcriptional regulator</fullName>
    </submittedName>
</protein>
<dbReference type="PRINTS" id="PR00040">
    <property type="entry name" value="HTHMERR"/>
</dbReference>
<evidence type="ECO:0000259" key="2">
    <source>
        <dbReference type="PROSITE" id="PS50937"/>
    </source>
</evidence>
<dbReference type="InterPro" id="IPR009061">
    <property type="entry name" value="DNA-bd_dom_put_sf"/>
</dbReference>
<dbReference type="Pfam" id="PF13560">
    <property type="entry name" value="HTH_31"/>
    <property type="match status" value="1"/>
</dbReference>
<comment type="similarity">
    <text evidence="1">Belongs to the proline racemase family.</text>
</comment>
<dbReference type="Gene3D" id="1.10.1660.10">
    <property type="match status" value="1"/>
</dbReference>
<dbReference type="InterPro" id="IPR011051">
    <property type="entry name" value="RmlC_Cupin_sf"/>
</dbReference>
<evidence type="ECO:0000256" key="1">
    <source>
        <dbReference type="ARBA" id="ARBA00007529"/>
    </source>
</evidence>
<dbReference type="PROSITE" id="PS00552">
    <property type="entry name" value="HTH_MERR_1"/>
    <property type="match status" value="1"/>
</dbReference>
<dbReference type="GO" id="GO:0006355">
    <property type="term" value="P:regulation of DNA-templated transcription"/>
    <property type="evidence" value="ECO:0007669"/>
    <property type="project" value="InterPro"/>
</dbReference>
<dbReference type="PROSITE" id="PS50937">
    <property type="entry name" value="HTH_MERR_2"/>
    <property type="match status" value="1"/>
</dbReference>
<evidence type="ECO:0000313" key="4">
    <source>
        <dbReference type="EMBL" id="RJF86813.1"/>
    </source>
</evidence>
<evidence type="ECO:0000259" key="3">
    <source>
        <dbReference type="PROSITE" id="PS50943"/>
    </source>
</evidence>
<dbReference type="SUPFAM" id="SSF47413">
    <property type="entry name" value="lambda repressor-like DNA-binding domains"/>
    <property type="match status" value="1"/>
</dbReference>
<dbReference type="Gene3D" id="3.10.310.10">
    <property type="entry name" value="Diaminopimelate Epimerase, Chain A, domain 1"/>
    <property type="match status" value="2"/>
</dbReference>
<dbReference type="SMART" id="SM00422">
    <property type="entry name" value="HTH_MERR"/>
    <property type="match status" value="1"/>
</dbReference>
<dbReference type="SMART" id="SM00530">
    <property type="entry name" value="HTH_XRE"/>
    <property type="match status" value="1"/>
</dbReference>
<feature type="domain" description="HTH merR-type" evidence="2">
    <location>
        <begin position="11"/>
        <end position="80"/>
    </location>
</feature>
<dbReference type="GO" id="GO:0003677">
    <property type="term" value="F:DNA binding"/>
    <property type="evidence" value="ECO:0007669"/>
    <property type="project" value="InterPro"/>
</dbReference>
<dbReference type="InterPro" id="IPR000551">
    <property type="entry name" value="MerR-type_HTH_dom"/>
</dbReference>
<dbReference type="InterPro" id="IPR013096">
    <property type="entry name" value="Cupin_2"/>
</dbReference>
<proteinExistence type="inferred from homology"/>
<dbReference type="SFLD" id="SFLDS00028">
    <property type="entry name" value="Proline_Racemase"/>
    <property type="match status" value="1"/>
</dbReference>
<dbReference type="CDD" id="cd00093">
    <property type="entry name" value="HTH_XRE"/>
    <property type="match status" value="1"/>
</dbReference>
<dbReference type="SUPFAM" id="SSF51182">
    <property type="entry name" value="RmlC-like cupins"/>
    <property type="match status" value="1"/>
</dbReference>
<reference evidence="4 5" key="1">
    <citation type="submission" date="2018-09" db="EMBL/GenBank/DDBJ databases">
        <authorList>
            <person name="Zhu H."/>
        </authorList>
    </citation>
    <scope>NUCLEOTIDE SEQUENCE [LARGE SCALE GENOMIC DNA]</scope>
    <source>
        <strain evidence="4 5">K1W22B-8</strain>
    </source>
</reference>
<dbReference type="Proteomes" id="UP000284605">
    <property type="component" value="Unassembled WGS sequence"/>
</dbReference>
<organism evidence="4 5">
    <name type="scientific">Oleomonas cavernae</name>
    <dbReference type="NCBI Taxonomy" id="2320859"/>
    <lineage>
        <taxon>Bacteria</taxon>
        <taxon>Pseudomonadati</taxon>
        <taxon>Pseudomonadota</taxon>
        <taxon>Alphaproteobacteria</taxon>
        <taxon>Acetobacterales</taxon>
        <taxon>Acetobacteraceae</taxon>
        <taxon>Oleomonas</taxon>
    </lineage>
</organism>
<dbReference type="Pfam" id="PF07883">
    <property type="entry name" value="Cupin_2"/>
    <property type="match status" value="1"/>
</dbReference>
<dbReference type="CDD" id="cd00592">
    <property type="entry name" value="HTH_MerR-like"/>
    <property type="match status" value="1"/>
</dbReference>
<dbReference type="PANTHER" id="PTHR33442:SF1">
    <property type="entry name" value="TRANS-3-HYDROXY-L-PROLINE DEHYDRATASE"/>
    <property type="match status" value="1"/>
</dbReference>
<dbReference type="OrthoDB" id="181267at2"/>
<dbReference type="Gene3D" id="2.60.120.10">
    <property type="entry name" value="Jelly Rolls"/>
    <property type="match status" value="1"/>
</dbReference>
<feature type="domain" description="HTH cro/C1-type" evidence="3">
    <location>
        <begin position="108"/>
        <end position="162"/>
    </location>
</feature>
<dbReference type="Gene3D" id="1.10.260.40">
    <property type="entry name" value="lambda repressor-like DNA-binding domains"/>
    <property type="match status" value="1"/>
</dbReference>
<dbReference type="PANTHER" id="PTHR33442">
    <property type="entry name" value="TRANS-3-HYDROXY-L-PROLINE DEHYDRATASE"/>
    <property type="match status" value="1"/>
</dbReference>
<gene>
    <name evidence="4" type="ORF">D3874_07090</name>
</gene>
<dbReference type="Pfam" id="PF13411">
    <property type="entry name" value="MerR_1"/>
    <property type="match status" value="1"/>
</dbReference>
<name>A0A418W9X0_9PROT</name>
<dbReference type="InterPro" id="IPR010982">
    <property type="entry name" value="Lambda_DNA-bd_dom_sf"/>
</dbReference>
<dbReference type="SUPFAM" id="SSF46955">
    <property type="entry name" value="Putative DNA-binding domain"/>
    <property type="match status" value="1"/>
</dbReference>
<dbReference type="InterPro" id="IPR014710">
    <property type="entry name" value="RmlC-like_jellyroll"/>
</dbReference>
<comment type="caution">
    <text evidence="4">The sequence shown here is derived from an EMBL/GenBank/DDBJ whole genome shotgun (WGS) entry which is preliminary data.</text>
</comment>
<dbReference type="CDD" id="cd02209">
    <property type="entry name" value="cupin_XRE_C"/>
    <property type="match status" value="1"/>
</dbReference>
<dbReference type="Pfam" id="PF05544">
    <property type="entry name" value="Pro_racemase"/>
    <property type="match status" value="1"/>
</dbReference>
<dbReference type="PROSITE" id="PS50943">
    <property type="entry name" value="HTH_CROC1"/>
    <property type="match status" value="1"/>
</dbReference>
<dbReference type="InterPro" id="IPR008794">
    <property type="entry name" value="Pro_racemase_fam"/>
</dbReference>
<dbReference type="RefSeq" id="WP_119777459.1">
    <property type="nucleotide sequence ID" value="NZ_QYUK01000011.1"/>
</dbReference>
<dbReference type="AlphaFoldDB" id="A0A418W9X0"/>
<keyword evidence="5" id="KW-1185">Reference proteome</keyword>